<dbReference type="Proteomes" id="UP000075243">
    <property type="component" value="Unassembled WGS sequence"/>
</dbReference>
<keyword evidence="4" id="KW-0735">Signal-anchor</keyword>
<evidence type="ECO:0000259" key="9">
    <source>
        <dbReference type="Pfam" id="PF13839"/>
    </source>
</evidence>
<feature type="domain" description="Trichome birefringence-like C-terminal" evidence="9">
    <location>
        <begin position="150"/>
        <end position="437"/>
    </location>
</feature>
<reference evidence="11" key="1">
    <citation type="journal article" date="2012" name="Nat. Biotechnol.">
        <title>Draft genome sequence of pigeonpea (Cajanus cajan), an orphan legume crop of resource-poor farmers.</title>
        <authorList>
            <person name="Varshney R.K."/>
            <person name="Chen W."/>
            <person name="Li Y."/>
            <person name="Bharti A.K."/>
            <person name="Saxena R.K."/>
            <person name="Schlueter J.A."/>
            <person name="Donoghue M.T."/>
            <person name="Azam S."/>
            <person name="Fan G."/>
            <person name="Whaley A.M."/>
            <person name="Farmer A.D."/>
            <person name="Sheridan J."/>
            <person name="Iwata A."/>
            <person name="Tuteja R."/>
            <person name="Penmetsa R.V."/>
            <person name="Wu W."/>
            <person name="Upadhyaya H.D."/>
            <person name="Yang S.P."/>
            <person name="Shah T."/>
            <person name="Saxena K.B."/>
            <person name="Michael T."/>
            <person name="McCombie W.R."/>
            <person name="Yang B."/>
            <person name="Zhang G."/>
            <person name="Yang H."/>
            <person name="Wang J."/>
            <person name="Spillane C."/>
            <person name="Cook D.R."/>
            <person name="May G.D."/>
            <person name="Xu X."/>
            <person name="Jackson S.A."/>
        </authorList>
    </citation>
    <scope>NUCLEOTIDE SEQUENCE [LARGE SCALE GENOMIC DNA]</scope>
</reference>
<dbReference type="Gramene" id="C.cajan_28429.t">
    <property type="protein sequence ID" value="C.cajan_28429.t"/>
    <property type="gene ID" value="C.cajan_28429"/>
</dbReference>
<comment type="subcellular location">
    <subcellularLocation>
        <location evidence="1">Membrane</location>
        <topology evidence="1">Single-pass membrane protein</topology>
    </subcellularLocation>
</comment>
<evidence type="ECO:0000256" key="4">
    <source>
        <dbReference type="ARBA" id="ARBA00022968"/>
    </source>
</evidence>
<dbReference type="AlphaFoldDB" id="A0A151S6T5"/>
<sequence length="449" mass="52266">MKTSSTMFQDKQYHHNHNKRERWLTIGKGVPFVLISLLMASVFSLFFLYAPNPLTLTPHHGHDMFEKPSQKQQQQQEHATTTNVPSSKPPNEQKTCDLSKGHWVPDLEGSSSYYTNSSCTTIPESKNCFKHGREDSDFLKWKWKPEQCELPRFDPKTFLHMVRGKKMAFIGDSVARNHFDSLICLLSQEESPKDLYKDSEDRFRKWYFPMHDFTLTMLWSRFLIVGTERMVNGTNFSVFDMQLDKVDEDWATQLPHLDYAIISDGHWFFRVMHLYQAQSLLGCVYCDQQNLTHYNPDFTIRAAFRTAFKHINACKECAKVVTVMRTFAPAHFENGFWNTGGYCNRTGPVSEGEVDFGKFDWEVRNVQMEEFEKARREGLEGGLGHRFEVVDVARAMLMRPDAHPGEHWGNKWMRGYNDCTHWCMPGPVDMWSELLLAVIKKHHHVGVST</sequence>
<protein>
    <submittedName>
        <fullName evidence="11">Uncharacterized protein</fullName>
    </submittedName>
</protein>
<dbReference type="InterPro" id="IPR029962">
    <property type="entry name" value="TBL"/>
</dbReference>
<gene>
    <name evidence="11" type="ORF">KK1_027672</name>
</gene>
<feature type="compositionally biased region" description="Polar residues" evidence="7">
    <location>
        <begin position="77"/>
        <end position="93"/>
    </location>
</feature>
<evidence type="ECO:0000313" key="12">
    <source>
        <dbReference type="Proteomes" id="UP000075243"/>
    </source>
</evidence>
<keyword evidence="5 8" id="KW-1133">Transmembrane helix</keyword>
<dbReference type="OMA" id="HKIDEEW"/>
<evidence type="ECO:0000313" key="11">
    <source>
        <dbReference type="EMBL" id="KYP50516.1"/>
    </source>
</evidence>
<dbReference type="GO" id="GO:0016020">
    <property type="term" value="C:membrane"/>
    <property type="evidence" value="ECO:0007669"/>
    <property type="project" value="UniProtKB-SubCell"/>
</dbReference>
<organism evidence="11 12">
    <name type="scientific">Cajanus cajan</name>
    <name type="common">Pigeon pea</name>
    <name type="synonym">Cajanus indicus</name>
    <dbReference type="NCBI Taxonomy" id="3821"/>
    <lineage>
        <taxon>Eukaryota</taxon>
        <taxon>Viridiplantae</taxon>
        <taxon>Streptophyta</taxon>
        <taxon>Embryophyta</taxon>
        <taxon>Tracheophyta</taxon>
        <taxon>Spermatophyta</taxon>
        <taxon>Magnoliopsida</taxon>
        <taxon>eudicotyledons</taxon>
        <taxon>Gunneridae</taxon>
        <taxon>Pentapetalae</taxon>
        <taxon>rosids</taxon>
        <taxon>fabids</taxon>
        <taxon>Fabales</taxon>
        <taxon>Fabaceae</taxon>
        <taxon>Papilionoideae</taxon>
        <taxon>50 kb inversion clade</taxon>
        <taxon>NPAAA clade</taxon>
        <taxon>indigoferoid/millettioid clade</taxon>
        <taxon>Phaseoleae</taxon>
        <taxon>Cajanus</taxon>
    </lineage>
</organism>
<dbReference type="Pfam" id="PF14416">
    <property type="entry name" value="PMR5N"/>
    <property type="match status" value="1"/>
</dbReference>
<dbReference type="PANTHER" id="PTHR32285:SF28">
    <property type="entry name" value="XYLOGLUCAN O-ACETYLTRANSFERASE 2"/>
    <property type="match status" value="1"/>
</dbReference>
<dbReference type="EMBL" id="KQ483453">
    <property type="protein sequence ID" value="KYP50516.1"/>
    <property type="molecule type" value="Genomic_DNA"/>
</dbReference>
<evidence type="ECO:0000259" key="10">
    <source>
        <dbReference type="Pfam" id="PF14416"/>
    </source>
</evidence>
<feature type="transmembrane region" description="Helical" evidence="8">
    <location>
        <begin position="29"/>
        <end position="50"/>
    </location>
</feature>
<evidence type="ECO:0000256" key="7">
    <source>
        <dbReference type="SAM" id="MobiDB-lite"/>
    </source>
</evidence>
<name>A0A151S6T5_CAJCA</name>
<comment type="similarity">
    <text evidence="2">Belongs to the PC-esterase family. TBL subfamily.</text>
</comment>
<evidence type="ECO:0000256" key="5">
    <source>
        <dbReference type="ARBA" id="ARBA00022989"/>
    </source>
</evidence>
<feature type="region of interest" description="Disordered" evidence="7">
    <location>
        <begin position="60"/>
        <end position="100"/>
    </location>
</feature>
<accession>A0A151S6T5</accession>
<dbReference type="Pfam" id="PF13839">
    <property type="entry name" value="PC-Esterase"/>
    <property type="match status" value="1"/>
</dbReference>
<dbReference type="InterPro" id="IPR025846">
    <property type="entry name" value="TBL_N"/>
</dbReference>
<keyword evidence="6 8" id="KW-0472">Membrane</keyword>
<dbReference type="InterPro" id="IPR026057">
    <property type="entry name" value="TBL_C"/>
</dbReference>
<evidence type="ECO:0000256" key="6">
    <source>
        <dbReference type="ARBA" id="ARBA00023136"/>
    </source>
</evidence>
<evidence type="ECO:0000256" key="8">
    <source>
        <dbReference type="SAM" id="Phobius"/>
    </source>
</evidence>
<keyword evidence="3 8" id="KW-0812">Transmembrane</keyword>
<dbReference type="GO" id="GO:0005794">
    <property type="term" value="C:Golgi apparatus"/>
    <property type="evidence" value="ECO:0007669"/>
    <property type="project" value="TreeGrafter"/>
</dbReference>
<feature type="compositionally biased region" description="Basic and acidic residues" evidence="7">
    <location>
        <begin position="60"/>
        <end position="69"/>
    </location>
</feature>
<evidence type="ECO:0000256" key="3">
    <source>
        <dbReference type="ARBA" id="ARBA00022692"/>
    </source>
</evidence>
<proteinExistence type="inferred from homology"/>
<evidence type="ECO:0000256" key="1">
    <source>
        <dbReference type="ARBA" id="ARBA00004167"/>
    </source>
</evidence>
<dbReference type="GO" id="GO:0016413">
    <property type="term" value="F:O-acetyltransferase activity"/>
    <property type="evidence" value="ECO:0007669"/>
    <property type="project" value="InterPro"/>
</dbReference>
<keyword evidence="12" id="KW-1185">Reference proteome</keyword>
<dbReference type="PANTHER" id="PTHR32285">
    <property type="entry name" value="PROTEIN TRICHOME BIREFRINGENCE-LIKE 9-RELATED"/>
    <property type="match status" value="1"/>
</dbReference>
<feature type="domain" description="Trichome birefringence-like N-terminal" evidence="10">
    <location>
        <begin position="95"/>
        <end position="149"/>
    </location>
</feature>
<evidence type="ECO:0000256" key="2">
    <source>
        <dbReference type="ARBA" id="ARBA00007727"/>
    </source>
</evidence>